<dbReference type="EMBL" id="DS547142">
    <property type="protein sequence ID" value="EDR01120.1"/>
    <property type="molecule type" value="Genomic_DNA"/>
</dbReference>
<dbReference type="STRING" id="486041.B0DW50"/>
<evidence type="ECO:0000313" key="1">
    <source>
        <dbReference type="EMBL" id="EDR01120.1"/>
    </source>
</evidence>
<accession>B0DW50</accession>
<gene>
    <name evidence="1" type="ORF">LACBIDRAFT_312429</name>
</gene>
<dbReference type="HOGENOM" id="CLU_085786_1_0_1"/>
<dbReference type="GeneID" id="6083860"/>
<dbReference type="InParanoid" id="B0DW50"/>
<dbReference type="RefSeq" id="XP_001888162.1">
    <property type="nucleotide sequence ID" value="XM_001888127.1"/>
</dbReference>
<dbReference type="AlphaFoldDB" id="B0DW50"/>
<protein>
    <submittedName>
        <fullName evidence="1">Predicted protein</fullName>
    </submittedName>
</protein>
<reference evidence="1 2" key="1">
    <citation type="journal article" date="2008" name="Nature">
        <title>The genome of Laccaria bicolor provides insights into mycorrhizal symbiosis.</title>
        <authorList>
            <person name="Martin F."/>
            <person name="Aerts A."/>
            <person name="Ahren D."/>
            <person name="Brun A."/>
            <person name="Danchin E.G.J."/>
            <person name="Duchaussoy F."/>
            <person name="Gibon J."/>
            <person name="Kohler A."/>
            <person name="Lindquist E."/>
            <person name="Pereda V."/>
            <person name="Salamov A."/>
            <person name="Shapiro H.J."/>
            <person name="Wuyts J."/>
            <person name="Blaudez D."/>
            <person name="Buee M."/>
            <person name="Brokstein P."/>
            <person name="Canbaeck B."/>
            <person name="Cohen D."/>
            <person name="Courty P.E."/>
            <person name="Coutinho P.M."/>
            <person name="Delaruelle C."/>
            <person name="Detter J.C."/>
            <person name="Deveau A."/>
            <person name="DiFazio S."/>
            <person name="Duplessis S."/>
            <person name="Fraissinet-Tachet L."/>
            <person name="Lucic E."/>
            <person name="Frey-Klett P."/>
            <person name="Fourrey C."/>
            <person name="Feussner I."/>
            <person name="Gay G."/>
            <person name="Grimwood J."/>
            <person name="Hoegger P.J."/>
            <person name="Jain P."/>
            <person name="Kilaru S."/>
            <person name="Labbe J."/>
            <person name="Lin Y.C."/>
            <person name="Legue V."/>
            <person name="Le Tacon F."/>
            <person name="Marmeisse R."/>
            <person name="Melayah D."/>
            <person name="Montanini B."/>
            <person name="Muratet M."/>
            <person name="Nehls U."/>
            <person name="Niculita-Hirzel H."/>
            <person name="Oudot-Le Secq M.P."/>
            <person name="Peter M."/>
            <person name="Quesneville H."/>
            <person name="Rajashekar B."/>
            <person name="Reich M."/>
            <person name="Rouhier N."/>
            <person name="Schmutz J."/>
            <person name="Yin T."/>
            <person name="Chalot M."/>
            <person name="Henrissat B."/>
            <person name="Kuees U."/>
            <person name="Lucas S."/>
            <person name="Van de Peer Y."/>
            <person name="Podila G.K."/>
            <person name="Polle A."/>
            <person name="Pukkila P.J."/>
            <person name="Richardson P.M."/>
            <person name="Rouze P."/>
            <person name="Sanders I.R."/>
            <person name="Stajich J.E."/>
            <person name="Tunlid A."/>
            <person name="Tuskan G."/>
            <person name="Grigoriev I.V."/>
        </authorList>
    </citation>
    <scope>NUCLEOTIDE SEQUENCE [LARGE SCALE GENOMIC DNA]</scope>
    <source>
        <strain evidence="2">S238N-H82 / ATCC MYA-4686</strain>
    </source>
</reference>
<dbReference type="OrthoDB" id="3254408at2759"/>
<sequence>MPWPEFVVRQFKLVNQFTTDESEYYGPFNTLLTTVFPPHDNYQVSPKNKRITGSIDSSVIYIVMKRKVPILFVEIKTYQAFDRASLRKEADEQIRDRFLDFTGNVAIPTLYGISAFGTRFSVYEYTSETRSLTPYRIPPHPLILTDTAPQERWNYDVMESEGEARFMEIVTEIKKMAADLNPNCCTFSFNGYDRHCVLLPLAGAMAAAGLRRGGSIGRYCASTYSSPSFCASP</sequence>
<keyword evidence="2" id="KW-1185">Reference proteome</keyword>
<evidence type="ECO:0000313" key="2">
    <source>
        <dbReference type="Proteomes" id="UP000001194"/>
    </source>
</evidence>
<dbReference type="Proteomes" id="UP000001194">
    <property type="component" value="Unassembled WGS sequence"/>
</dbReference>
<name>B0DW50_LACBS</name>
<proteinExistence type="predicted"/>
<dbReference type="KEGG" id="lbc:LACBIDRAFT_312429"/>
<organism evidence="2">
    <name type="scientific">Laccaria bicolor (strain S238N-H82 / ATCC MYA-4686)</name>
    <name type="common">Bicoloured deceiver</name>
    <name type="synonym">Laccaria laccata var. bicolor</name>
    <dbReference type="NCBI Taxonomy" id="486041"/>
    <lineage>
        <taxon>Eukaryota</taxon>
        <taxon>Fungi</taxon>
        <taxon>Dikarya</taxon>
        <taxon>Basidiomycota</taxon>
        <taxon>Agaricomycotina</taxon>
        <taxon>Agaricomycetes</taxon>
        <taxon>Agaricomycetidae</taxon>
        <taxon>Agaricales</taxon>
        <taxon>Agaricineae</taxon>
        <taxon>Hydnangiaceae</taxon>
        <taxon>Laccaria</taxon>
    </lineage>
</organism>